<dbReference type="PROSITE" id="PS01045">
    <property type="entry name" value="SQUALEN_PHYTOEN_SYN_2"/>
    <property type="match status" value="1"/>
</dbReference>
<evidence type="ECO:0000313" key="6">
    <source>
        <dbReference type="Proteomes" id="UP001321249"/>
    </source>
</evidence>
<dbReference type="CDD" id="cd00683">
    <property type="entry name" value="Trans_IPPS_HH"/>
    <property type="match status" value="1"/>
</dbReference>
<dbReference type="GO" id="GO:0016117">
    <property type="term" value="P:carotenoid biosynthetic process"/>
    <property type="evidence" value="ECO:0007669"/>
    <property type="project" value="UniProtKB-ARBA"/>
</dbReference>
<dbReference type="Proteomes" id="UP001321249">
    <property type="component" value="Unassembled WGS sequence"/>
</dbReference>
<dbReference type="SFLD" id="SFLDG01018">
    <property type="entry name" value="Squalene/Phytoene_Synthase_Lik"/>
    <property type="match status" value="1"/>
</dbReference>
<reference evidence="5" key="3">
    <citation type="submission" date="2023-06" db="EMBL/GenBank/DDBJ databases">
        <title>Pangenomics reveal diversification of enzyme families and niche specialization in globally abundant SAR202 bacteria.</title>
        <authorList>
            <person name="Saw J.H.W."/>
        </authorList>
    </citation>
    <scope>NUCLEOTIDE SEQUENCE [LARGE SCALE GENOMIC DNA]</scope>
    <source>
        <strain evidence="5">JH1073</strain>
    </source>
</reference>
<protein>
    <submittedName>
        <fullName evidence="4">Squalene synthase HpnD</fullName>
    </submittedName>
</protein>
<reference evidence="5 6" key="1">
    <citation type="submission" date="2019-11" db="EMBL/GenBank/DDBJ databases">
        <authorList>
            <person name="Cho J.-C."/>
        </authorList>
    </citation>
    <scope>NUCLEOTIDE SEQUENCE [LARGE SCALE GENOMIC DNA]</scope>
    <source>
        <strain evidence="4 5">JH1073</strain>
        <strain evidence="3 6">JH702</strain>
    </source>
</reference>
<dbReference type="InterPro" id="IPR002060">
    <property type="entry name" value="Squ/phyt_synthse"/>
</dbReference>
<dbReference type="SFLD" id="SFLDS00005">
    <property type="entry name" value="Isoprenoid_Synthase_Type_I"/>
    <property type="match status" value="1"/>
</dbReference>
<comment type="pathway">
    <text evidence="1">Carotenoid biosynthesis.</text>
</comment>
<proteinExistence type="predicted"/>
<evidence type="ECO:0000256" key="2">
    <source>
        <dbReference type="ARBA" id="ARBA00022679"/>
    </source>
</evidence>
<name>A0AAJ6CTX0_9CHLR</name>
<dbReference type="InterPro" id="IPR019845">
    <property type="entry name" value="Squalene/phytoene_synthase_CS"/>
</dbReference>
<dbReference type="InterPro" id="IPR033904">
    <property type="entry name" value="Trans_IPPS_HH"/>
</dbReference>
<dbReference type="InterPro" id="IPR044843">
    <property type="entry name" value="Trans_IPPS_bact-type"/>
</dbReference>
<keyword evidence="2" id="KW-0808">Transferase</keyword>
<gene>
    <name evidence="3" type="ORF">GKO46_11125</name>
    <name evidence="4" type="ORF">GKO48_10415</name>
</gene>
<dbReference type="EMBL" id="CP046147">
    <property type="protein sequence ID" value="WFG40012.1"/>
    <property type="molecule type" value="Genomic_DNA"/>
</dbReference>
<evidence type="ECO:0000256" key="1">
    <source>
        <dbReference type="ARBA" id="ARBA00004829"/>
    </source>
</evidence>
<keyword evidence="5" id="KW-1185">Reference proteome</keyword>
<dbReference type="SUPFAM" id="SSF48576">
    <property type="entry name" value="Terpenoid synthases"/>
    <property type="match status" value="1"/>
</dbReference>
<dbReference type="AlphaFoldDB" id="A0AAJ6CTX0"/>
<dbReference type="RefSeq" id="WP_342826148.1">
    <property type="nucleotide sequence ID" value="NZ_CP046146.1"/>
</dbReference>
<evidence type="ECO:0000313" key="4">
    <source>
        <dbReference type="EMBL" id="WFG40012.1"/>
    </source>
</evidence>
<evidence type="ECO:0000313" key="5">
    <source>
        <dbReference type="Proteomes" id="UP001219901"/>
    </source>
</evidence>
<sequence>MQDEASTQQQIADAYEAVAASTKAASSNFYYAFITLPPDKRNAVYAGYSFCRLADDIVDDGEYGDKTGEALDSLQAHLSAAYDGNFSTNGDSLEITEATPDLWRALGDTLHKYPIDQQHLIDVVEGCRMDLDGTTYETWDQLVEYCKRVASATGLALIEVFGYEDERAVEYAVDLGIALQLTNILRDITEDLSIGRVYLPSEELAEYGVTVDDLRNKNVTPEYLRFMKFQVARARKYLESGVRLFPLLDKQSRQCPETMTQVYEMLLDRIEKNNFDTLNHRASLSKFQKFKLLSVIWLRSRGLRFV</sequence>
<dbReference type="Proteomes" id="UP001219901">
    <property type="component" value="Chromosome"/>
</dbReference>
<dbReference type="PANTHER" id="PTHR31480">
    <property type="entry name" value="BIFUNCTIONAL LYCOPENE CYCLASE/PHYTOENE SYNTHASE"/>
    <property type="match status" value="1"/>
</dbReference>
<dbReference type="GO" id="GO:0004311">
    <property type="term" value="F:geranylgeranyl diphosphate synthase activity"/>
    <property type="evidence" value="ECO:0007669"/>
    <property type="project" value="InterPro"/>
</dbReference>
<dbReference type="EMBL" id="WMBE01000003">
    <property type="protein sequence ID" value="MDG0867618.1"/>
    <property type="molecule type" value="Genomic_DNA"/>
</dbReference>
<accession>A0AAJ6CTX0</accession>
<dbReference type="GO" id="GO:0051996">
    <property type="term" value="F:squalene synthase [NAD(P)H] activity"/>
    <property type="evidence" value="ECO:0007669"/>
    <property type="project" value="InterPro"/>
</dbReference>
<reference evidence="4" key="2">
    <citation type="journal article" date="2023" name="Nat. Commun.">
        <title>Cultivation of marine bacteria of the SAR202 clade.</title>
        <authorList>
            <person name="Lim Y."/>
            <person name="Seo J.H."/>
            <person name="Giovannoni S.J."/>
            <person name="Kang I."/>
            <person name="Cho J.C."/>
        </authorList>
    </citation>
    <scope>NUCLEOTIDE SEQUENCE</scope>
    <source>
        <strain evidence="4">JH1073</strain>
    </source>
</reference>
<dbReference type="Gene3D" id="1.10.600.10">
    <property type="entry name" value="Farnesyl Diphosphate Synthase"/>
    <property type="match status" value="1"/>
</dbReference>
<organism evidence="4 5">
    <name type="scientific">Candidatus Lucifugimonas marina</name>
    <dbReference type="NCBI Taxonomy" id="3038979"/>
    <lineage>
        <taxon>Bacteria</taxon>
        <taxon>Bacillati</taxon>
        <taxon>Chloroflexota</taxon>
        <taxon>Dehalococcoidia</taxon>
        <taxon>SAR202 cluster</taxon>
        <taxon>Candidatus Lucifugimonadales</taxon>
        <taxon>Candidatus Lucifugimonadaceae</taxon>
        <taxon>Candidatus Lucifugimonas</taxon>
    </lineage>
</organism>
<dbReference type="Pfam" id="PF00494">
    <property type="entry name" value="SQS_PSY"/>
    <property type="match status" value="1"/>
</dbReference>
<dbReference type="SFLD" id="SFLDG01212">
    <property type="entry name" value="Phytoene_synthase_like"/>
    <property type="match status" value="1"/>
</dbReference>
<dbReference type="InterPro" id="IPR008949">
    <property type="entry name" value="Isoprenoid_synthase_dom_sf"/>
</dbReference>
<evidence type="ECO:0000313" key="3">
    <source>
        <dbReference type="EMBL" id="MDG0867618.1"/>
    </source>
</evidence>